<name>A0A090YV31_9BACI</name>
<dbReference type="Proteomes" id="UP000264294">
    <property type="component" value="Unassembled WGS sequence"/>
</dbReference>
<evidence type="ECO:0000313" key="3">
    <source>
        <dbReference type="Proteomes" id="UP000029389"/>
    </source>
</evidence>
<proteinExistence type="predicted"/>
<reference evidence="1 3" key="1">
    <citation type="submission" date="2014-04" db="EMBL/GenBank/DDBJ databases">
        <authorList>
            <person name="Bishop-Lilly K.A."/>
            <person name="Broomall S.M."/>
            <person name="Chain P.S."/>
            <person name="Chertkov O."/>
            <person name="Coyne S.R."/>
            <person name="Daligault H.E."/>
            <person name="Davenport K.W."/>
            <person name="Erkkila T."/>
            <person name="Frey K.G."/>
            <person name="Gibbons H.S."/>
            <person name="Gu W."/>
            <person name="Jaissle J."/>
            <person name="Johnson S.L."/>
            <person name="Koroleva G.I."/>
            <person name="Ladner J.T."/>
            <person name="Lo C.-C."/>
            <person name="Minogue T.D."/>
            <person name="Munk C."/>
            <person name="Palacios G.F."/>
            <person name="Redden C.L."/>
            <person name="Rosenzweig C.N."/>
            <person name="Scholz M.B."/>
            <person name="Teshima H."/>
            <person name="Xu Y."/>
        </authorList>
    </citation>
    <scope>NUCLEOTIDE SEQUENCE [LARGE SCALE GENOMIC DNA]</scope>
    <source>
        <strain evidence="1 3">BHP</strain>
    </source>
</reference>
<dbReference type="Proteomes" id="UP000029389">
    <property type="component" value="Unassembled WGS sequence"/>
</dbReference>
<gene>
    <name evidence="2" type="ORF">D0U04_13770</name>
    <name evidence="1" type="ORF">DJ93_363</name>
</gene>
<dbReference type="EMBL" id="JMQC01000008">
    <property type="protein sequence ID" value="KFN02270.1"/>
    <property type="molecule type" value="Genomic_DNA"/>
</dbReference>
<evidence type="ECO:0000313" key="4">
    <source>
        <dbReference type="Proteomes" id="UP000264294"/>
    </source>
</evidence>
<dbReference type="EMBL" id="QVOD01000014">
    <property type="protein sequence ID" value="RFT66510.1"/>
    <property type="molecule type" value="Genomic_DNA"/>
</dbReference>
<keyword evidence="4" id="KW-1185">Reference proteome</keyword>
<evidence type="ECO:0000313" key="2">
    <source>
        <dbReference type="EMBL" id="RFT66510.1"/>
    </source>
</evidence>
<dbReference type="AlphaFoldDB" id="A0A090YV31"/>
<dbReference type="RefSeq" id="WP_042979044.1">
    <property type="nucleotide sequence ID" value="NZ_JMQC01000008.1"/>
</dbReference>
<protein>
    <submittedName>
        <fullName evidence="1">Uncharacterized protein</fullName>
    </submittedName>
</protein>
<sequence>MSTEEKIIRIPISRKQRKINERGKGYVECEVSNRWLQFHGIIEDLELIPVDVMTENEDGKERKLCELILKKEDILRAINFEK</sequence>
<evidence type="ECO:0000313" key="1">
    <source>
        <dbReference type="EMBL" id="KFN02270.1"/>
    </source>
</evidence>
<comment type="caution">
    <text evidence="1">The sequence shown here is derived from an EMBL/GenBank/DDBJ whole genome shotgun (WGS) entry which is preliminary data.</text>
</comment>
<organism evidence="1 3">
    <name type="scientific">Bacillus clarus</name>
    <dbReference type="NCBI Taxonomy" id="2338372"/>
    <lineage>
        <taxon>Bacteria</taxon>
        <taxon>Bacillati</taxon>
        <taxon>Bacillota</taxon>
        <taxon>Bacilli</taxon>
        <taxon>Bacillales</taxon>
        <taxon>Bacillaceae</taxon>
        <taxon>Bacillus</taxon>
        <taxon>Bacillus cereus group</taxon>
    </lineage>
</organism>
<reference evidence="2 4" key="2">
    <citation type="submission" date="2018-08" db="EMBL/GenBank/DDBJ databases">
        <title>Bacillus clarus sp. nov. strain PS00077A.</title>
        <authorList>
            <person name="Mendez Acevedo M."/>
            <person name="Carroll L."/>
            <person name="Mukherjee M."/>
            <person name="Wiedmann M."/>
            <person name="Kovac J."/>
        </authorList>
    </citation>
    <scope>NUCLEOTIDE SEQUENCE [LARGE SCALE GENOMIC DNA]</scope>
    <source>
        <strain evidence="2 4">PS00077A</strain>
    </source>
</reference>
<accession>A0A090YV31</accession>
<dbReference type="PATRIC" id="fig|1405.8.peg.538"/>